<dbReference type="PROSITE" id="PS50250">
    <property type="entry name" value="PCI"/>
    <property type="match status" value="1"/>
</dbReference>
<accession>A0A7S2V5A0</accession>
<dbReference type="SUPFAM" id="SSF46785">
    <property type="entry name" value="Winged helix' DNA-binding domain"/>
    <property type="match status" value="1"/>
</dbReference>
<dbReference type="GO" id="GO:0005198">
    <property type="term" value="F:structural molecule activity"/>
    <property type="evidence" value="ECO:0007669"/>
    <property type="project" value="TreeGrafter"/>
</dbReference>
<dbReference type="PANTHER" id="PTHR10539">
    <property type="entry name" value="26S PROTEASOME NON-ATPASE REGULATORY SUBUNIT 13"/>
    <property type="match status" value="1"/>
</dbReference>
<dbReference type="PANTHER" id="PTHR10539:SF0">
    <property type="entry name" value="26S PROTEASOME NON-ATPASE REGULATORY SUBUNIT 13"/>
    <property type="match status" value="1"/>
</dbReference>
<name>A0A7S2V5A0_9STRA</name>
<dbReference type="GO" id="GO:0005829">
    <property type="term" value="C:cytosol"/>
    <property type="evidence" value="ECO:0007669"/>
    <property type="project" value="TreeGrafter"/>
</dbReference>
<dbReference type="Pfam" id="PF01399">
    <property type="entry name" value="PCI"/>
    <property type="match status" value="1"/>
</dbReference>
<gene>
    <name evidence="4" type="ORF">FJAP1339_LOCUS8486</name>
</gene>
<organism evidence="4">
    <name type="scientific">Fibrocapsa japonica</name>
    <dbReference type="NCBI Taxonomy" id="94617"/>
    <lineage>
        <taxon>Eukaryota</taxon>
        <taxon>Sar</taxon>
        <taxon>Stramenopiles</taxon>
        <taxon>Ochrophyta</taxon>
        <taxon>Raphidophyceae</taxon>
        <taxon>Chattonellales</taxon>
        <taxon>Chattonellaceae</taxon>
        <taxon>Fibrocapsa</taxon>
    </lineage>
</organism>
<protein>
    <recommendedName>
        <fullName evidence="3">PCI domain-containing protein</fullName>
    </recommendedName>
</protein>
<dbReference type="InterPro" id="IPR000717">
    <property type="entry name" value="PCI_dom"/>
</dbReference>
<dbReference type="EMBL" id="HBHR01017008">
    <property type="protein sequence ID" value="CAD9868271.1"/>
    <property type="molecule type" value="Transcribed_RNA"/>
</dbReference>
<proteinExistence type="inferred from homology"/>
<sequence>MNFIEGQANSHPDLAEKYGKLGDLFTRKLWHQLTEEISAFVSVVSNSKEDSFLKLYRDFISTFESKLNQLKFAQILVSISKTLSDTTAGEGLLSEVLAANRERLGTEASLLLDMEVALFKIRQSSDLAGARALVESGREVLEGIVAAEDTVVHCTYFRAAAEYYQAVGPPEEFYKSGLMFLAYTPEGALEVDQARGLALALTLAALTGDGIFNFGEVLATPILKALEGTEDAWLGEMLKVFHRGDVDAFTKLVDEHRPAFDAQVALSSREDVVKEKMALLCLMNMVFERPSHQRNIKFEEIAQRTRLPLDQVEWLVMRAMSLGLIKGIMDGVDQELSVSWVQPRVLENAQLKHLGERLEKWQNVSNNALIFMEDQTPELFN</sequence>
<dbReference type="AlphaFoldDB" id="A0A7S2V5A0"/>
<evidence type="ECO:0000256" key="2">
    <source>
        <dbReference type="ARBA" id="ARBA00022942"/>
    </source>
</evidence>
<feature type="domain" description="PCI" evidence="3">
    <location>
        <begin position="155"/>
        <end position="343"/>
    </location>
</feature>
<keyword evidence="2" id="KW-0647">Proteasome</keyword>
<dbReference type="InterPro" id="IPR036390">
    <property type="entry name" value="WH_DNA-bd_sf"/>
</dbReference>
<dbReference type="InterPro" id="IPR035298">
    <property type="entry name" value="PSMD13"/>
</dbReference>
<dbReference type="GO" id="GO:0005634">
    <property type="term" value="C:nucleus"/>
    <property type="evidence" value="ECO:0007669"/>
    <property type="project" value="TreeGrafter"/>
</dbReference>
<reference evidence="4" key="1">
    <citation type="submission" date="2021-01" db="EMBL/GenBank/DDBJ databases">
        <authorList>
            <person name="Corre E."/>
            <person name="Pelletier E."/>
            <person name="Niang G."/>
            <person name="Scheremetjew M."/>
            <person name="Finn R."/>
            <person name="Kale V."/>
            <person name="Holt S."/>
            <person name="Cochrane G."/>
            <person name="Meng A."/>
            <person name="Brown T."/>
            <person name="Cohen L."/>
        </authorList>
    </citation>
    <scope>NUCLEOTIDE SEQUENCE</scope>
    <source>
        <strain evidence="4">CCMP1661</strain>
    </source>
</reference>
<evidence type="ECO:0000313" key="4">
    <source>
        <dbReference type="EMBL" id="CAD9868271.1"/>
    </source>
</evidence>
<dbReference type="Pfam" id="PF22037">
    <property type="entry name" value="PSD13_N"/>
    <property type="match status" value="1"/>
</dbReference>
<dbReference type="InterPro" id="IPR054179">
    <property type="entry name" value="PSD13_N"/>
</dbReference>
<evidence type="ECO:0000256" key="1">
    <source>
        <dbReference type="ARBA" id="ARBA00006207"/>
    </source>
</evidence>
<dbReference type="SMART" id="SM00088">
    <property type="entry name" value="PINT"/>
    <property type="match status" value="1"/>
</dbReference>
<comment type="similarity">
    <text evidence="1">Belongs to the proteasome subunit S11 family.</text>
</comment>
<evidence type="ECO:0000259" key="3">
    <source>
        <dbReference type="PROSITE" id="PS50250"/>
    </source>
</evidence>
<dbReference type="GO" id="GO:0008541">
    <property type="term" value="C:proteasome regulatory particle, lid subcomplex"/>
    <property type="evidence" value="ECO:0007669"/>
    <property type="project" value="TreeGrafter"/>
</dbReference>
<dbReference type="GO" id="GO:0006511">
    <property type="term" value="P:ubiquitin-dependent protein catabolic process"/>
    <property type="evidence" value="ECO:0007669"/>
    <property type="project" value="TreeGrafter"/>
</dbReference>